<dbReference type="Pfam" id="PF21960">
    <property type="entry name" value="RCF1-5-like_lid"/>
    <property type="match status" value="1"/>
</dbReference>
<evidence type="ECO:0000256" key="6">
    <source>
        <dbReference type="ARBA" id="ARBA00032141"/>
    </source>
</evidence>
<dbReference type="CDD" id="cd00009">
    <property type="entry name" value="AAA"/>
    <property type="match status" value="1"/>
</dbReference>
<dbReference type="InterPro" id="IPR047854">
    <property type="entry name" value="RFC_lid"/>
</dbReference>
<dbReference type="HAMAP" id="MF_01508">
    <property type="entry name" value="RfcL"/>
    <property type="match status" value="1"/>
</dbReference>
<dbReference type="InterPro" id="IPR003593">
    <property type="entry name" value="AAA+_ATPase"/>
</dbReference>
<keyword evidence="11" id="KW-1185">Reference proteome</keyword>
<dbReference type="GO" id="GO:0005524">
    <property type="term" value="F:ATP binding"/>
    <property type="evidence" value="ECO:0007669"/>
    <property type="project" value="UniProtKB-UniRule"/>
</dbReference>
<feature type="compositionally biased region" description="Basic and acidic residues" evidence="8">
    <location>
        <begin position="455"/>
        <end position="477"/>
    </location>
</feature>
<reference evidence="10 11" key="1">
    <citation type="submission" date="2011-10" db="EMBL/GenBank/DDBJ databases">
        <title>The Improved High-Quality Draft genome of Methanoplanus limicola DSM 2279.</title>
        <authorList>
            <consortium name="US DOE Joint Genome Institute (JGI-PGF)"/>
            <person name="Lucas S."/>
            <person name="Copeland A."/>
            <person name="Lapidus A."/>
            <person name="Glavina del Rio T."/>
            <person name="Dalin E."/>
            <person name="Tice H."/>
            <person name="Bruce D."/>
            <person name="Goodwin L."/>
            <person name="Pitluck S."/>
            <person name="Peters L."/>
            <person name="Mikhailova N."/>
            <person name="Lu M."/>
            <person name="Kyrpides N."/>
            <person name="Mavromatis K."/>
            <person name="Ivanova N."/>
            <person name="Markowitz V."/>
            <person name="Cheng J.-F."/>
            <person name="Hugenholtz P."/>
            <person name="Woyke T."/>
            <person name="Wu D."/>
            <person name="Wirth R."/>
            <person name="Brambilla E.-M."/>
            <person name="Klenk H.-P."/>
            <person name="Eisen J.A."/>
        </authorList>
    </citation>
    <scope>NUCLEOTIDE SEQUENCE [LARGE SCALE GENOMIC DNA]</scope>
    <source>
        <strain evidence="10 11">DSM 2279</strain>
    </source>
</reference>
<comment type="function">
    <text evidence="7">Part of the RFC clamp loader complex which loads the PCNA sliding clamp onto DNA.</text>
</comment>
<dbReference type="InterPro" id="IPR023935">
    <property type="entry name" value="Rep_factor-C_lsu"/>
</dbReference>
<dbReference type="PANTHER" id="PTHR23389:SF6">
    <property type="entry name" value="REPLICATION FACTOR C SUBUNIT 1"/>
    <property type="match status" value="1"/>
</dbReference>
<proteinExistence type="inferred from homology"/>
<accession>H1Z4J7</accession>
<dbReference type="OrthoDB" id="8658at2157"/>
<evidence type="ECO:0000256" key="7">
    <source>
        <dbReference type="HAMAP-Rule" id="MF_01508"/>
    </source>
</evidence>
<feature type="domain" description="AAA+ ATPase" evidence="9">
    <location>
        <begin position="36"/>
        <end position="158"/>
    </location>
</feature>
<dbReference type="Gene3D" id="1.10.8.60">
    <property type="match status" value="1"/>
</dbReference>
<evidence type="ECO:0000256" key="4">
    <source>
        <dbReference type="ARBA" id="ARBA00022741"/>
    </source>
</evidence>
<dbReference type="FunCoup" id="H1Z4J7">
    <property type="interactions" value="10"/>
</dbReference>
<keyword evidence="4 7" id="KW-0547">Nucleotide-binding</keyword>
<protein>
    <recommendedName>
        <fullName evidence="2 7">Replication factor C large subunit</fullName>
        <shortName evidence="7">RFC large subunit</shortName>
    </recommendedName>
    <alternativeName>
        <fullName evidence="6 7">Clamp loader large subunit</fullName>
    </alternativeName>
</protein>
<comment type="subunit">
    <text evidence="7">Heteromultimer composed of small subunits (RfcS) and large subunits (RfcL).</text>
</comment>
<dbReference type="SUPFAM" id="SSF52540">
    <property type="entry name" value="P-loop containing nucleoside triphosphate hydrolases"/>
    <property type="match status" value="1"/>
</dbReference>
<dbReference type="GO" id="GO:0006260">
    <property type="term" value="P:DNA replication"/>
    <property type="evidence" value="ECO:0007669"/>
    <property type="project" value="UniProtKB-UniRule"/>
</dbReference>
<dbReference type="Gene3D" id="3.40.50.300">
    <property type="entry name" value="P-loop containing nucleotide triphosphate hydrolases"/>
    <property type="match status" value="1"/>
</dbReference>
<dbReference type="InterPro" id="IPR027417">
    <property type="entry name" value="P-loop_NTPase"/>
</dbReference>
<gene>
    <name evidence="7" type="primary">rfcL</name>
    <name evidence="10" type="ORF">Metlim_2707</name>
</gene>
<dbReference type="SMART" id="SM00382">
    <property type="entry name" value="AAA"/>
    <property type="match status" value="1"/>
</dbReference>
<evidence type="ECO:0000259" key="9">
    <source>
        <dbReference type="SMART" id="SM00382"/>
    </source>
</evidence>
<dbReference type="GO" id="GO:0016887">
    <property type="term" value="F:ATP hydrolysis activity"/>
    <property type="evidence" value="ECO:0007669"/>
    <property type="project" value="InterPro"/>
</dbReference>
<name>H1Z4J7_9EURY</name>
<dbReference type="PANTHER" id="PTHR23389">
    <property type="entry name" value="CHROMOSOME TRANSMISSION FIDELITY FACTOR 18"/>
    <property type="match status" value="1"/>
</dbReference>
<dbReference type="AlphaFoldDB" id="H1Z4J7"/>
<dbReference type="PATRIC" id="fig|937775.9.peg.3045"/>
<evidence type="ECO:0000313" key="10">
    <source>
        <dbReference type="EMBL" id="EHQ36745.1"/>
    </source>
</evidence>
<keyword evidence="5 7" id="KW-0067">ATP-binding</keyword>
<comment type="similarity">
    <text evidence="1 7">Belongs to the activator 1 small subunits family. RfcL subfamily.</text>
</comment>
<dbReference type="Proteomes" id="UP000005741">
    <property type="component" value="Chromosome"/>
</dbReference>
<dbReference type="STRING" id="937775.Metlim_2707"/>
<dbReference type="GO" id="GO:0003689">
    <property type="term" value="F:DNA clamp loader activity"/>
    <property type="evidence" value="ECO:0007669"/>
    <property type="project" value="UniProtKB-UniRule"/>
</dbReference>
<evidence type="ECO:0000256" key="1">
    <source>
        <dbReference type="ARBA" id="ARBA00006878"/>
    </source>
</evidence>
<evidence type="ECO:0000256" key="5">
    <source>
        <dbReference type="ARBA" id="ARBA00022840"/>
    </source>
</evidence>
<dbReference type="EMBL" id="CM001436">
    <property type="protein sequence ID" value="EHQ36745.1"/>
    <property type="molecule type" value="Genomic_DNA"/>
</dbReference>
<feature type="binding site" evidence="7">
    <location>
        <begin position="44"/>
        <end position="51"/>
    </location>
    <ligand>
        <name>ATP</name>
        <dbReference type="ChEBI" id="CHEBI:30616"/>
    </ligand>
</feature>
<evidence type="ECO:0000256" key="8">
    <source>
        <dbReference type="SAM" id="MobiDB-lite"/>
    </source>
</evidence>
<dbReference type="RefSeq" id="WP_004079297.1">
    <property type="nucleotide sequence ID" value="NZ_CM001436.1"/>
</dbReference>
<dbReference type="NCBIfam" id="NF003229">
    <property type="entry name" value="PRK04195.1-5"/>
    <property type="match status" value="1"/>
</dbReference>
<dbReference type="InParanoid" id="H1Z4J7"/>
<evidence type="ECO:0000256" key="2">
    <source>
        <dbReference type="ARBA" id="ARBA00014793"/>
    </source>
</evidence>
<dbReference type="Pfam" id="PF00004">
    <property type="entry name" value="AAA"/>
    <property type="match status" value="1"/>
</dbReference>
<dbReference type="HOGENOM" id="CLU_027255_1_0_2"/>
<feature type="region of interest" description="Disordered" evidence="8">
    <location>
        <begin position="410"/>
        <end position="497"/>
    </location>
</feature>
<organism evidence="10 11">
    <name type="scientific">Methanoplanus limicola DSM 2279</name>
    <dbReference type="NCBI Taxonomy" id="937775"/>
    <lineage>
        <taxon>Archaea</taxon>
        <taxon>Methanobacteriati</taxon>
        <taxon>Methanobacteriota</taxon>
        <taxon>Stenosarchaea group</taxon>
        <taxon>Methanomicrobia</taxon>
        <taxon>Methanomicrobiales</taxon>
        <taxon>Methanomicrobiaceae</taxon>
        <taxon>Methanoplanus</taxon>
    </lineage>
</organism>
<dbReference type="CDD" id="cd18140">
    <property type="entry name" value="HLD_clamp_RFC"/>
    <property type="match status" value="1"/>
</dbReference>
<evidence type="ECO:0000313" key="11">
    <source>
        <dbReference type="Proteomes" id="UP000005741"/>
    </source>
</evidence>
<feature type="compositionally biased region" description="Basic and acidic residues" evidence="8">
    <location>
        <begin position="410"/>
        <end position="446"/>
    </location>
</feature>
<sequence>MLDWVEKYRPKTLKDIVGNRSAVRQMVEWARKWESGKEPLLLYGKPGIGKTSAAYALANDMEWEMLELNASDQRTKSIIEKVAGSCATTMSLSGAERKLLLFDEADNLHGSADKGGARAILDIIKISKQPIILIANDSYGIAKELKSVCEQVQFRALTAKTISDHLRDICSLEDLKCSESTLAEIAEGSGGDMRSALNKLYAASLGEDTLREAAVSTASKDERASIFDLVGSVLKSREDQRLMQLSAEISETPDVMSQWIEEGASYIQNEKKRAQAYHYLSQSDIYIGRTFSRQYYTLWRYASALMLIGTAYAAEGEGISARIMPPSRWRKMAGARKQKSIRNSVFNNLSEKYHMPADTLRDDYINLISVLIEDNPAGFARETGFDRDELDFFLHDKKKSADIIKEIKKEEKEREKSEKASKKREVSKKEPAKKTDETPPVKDQKTLEAAFQNRSGDEKSTESKTENRPPGKEKETDNGLNGKDKKKAAQATLFDGF</sequence>
<dbReference type="InterPro" id="IPR003959">
    <property type="entry name" value="ATPase_AAA_core"/>
</dbReference>
<keyword evidence="3 7" id="KW-0235">DNA replication</keyword>
<evidence type="ECO:0000256" key="3">
    <source>
        <dbReference type="ARBA" id="ARBA00022705"/>
    </source>
</evidence>